<keyword evidence="6" id="KW-0342">GTP-binding</keyword>
<dbReference type="CDD" id="cd02509">
    <property type="entry name" value="GDP-M1P_Guanylyltransferase"/>
    <property type="match status" value="1"/>
</dbReference>
<dbReference type="FunFam" id="3.90.550.10:FF:000046">
    <property type="entry name" value="Mannose-1-phosphate guanylyltransferase (GDP)"/>
    <property type="match status" value="1"/>
</dbReference>
<dbReference type="InterPro" id="IPR005835">
    <property type="entry name" value="NTP_transferase_dom"/>
</dbReference>
<dbReference type="GO" id="GO:0009298">
    <property type="term" value="P:GDP-mannose biosynthetic process"/>
    <property type="evidence" value="ECO:0007669"/>
    <property type="project" value="TreeGrafter"/>
</dbReference>
<dbReference type="EMBL" id="CADCWF010000204">
    <property type="protein sequence ID" value="CAA9566219.1"/>
    <property type="molecule type" value="Genomic_DNA"/>
</dbReference>
<organism evidence="10">
    <name type="scientific">uncultured Thermomicrobiales bacterium</name>
    <dbReference type="NCBI Taxonomy" id="1645740"/>
    <lineage>
        <taxon>Bacteria</taxon>
        <taxon>Pseudomonadati</taxon>
        <taxon>Thermomicrobiota</taxon>
        <taxon>Thermomicrobia</taxon>
        <taxon>Thermomicrobiales</taxon>
        <taxon>environmental samples</taxon>
    </lineage>
</organism>
<sequence length="373" mass="40106">MVAETEGGSGQRADRAFWAVIPAGGSGTRLWPLSRAARPKFLLPLLGQRSLLQQTAHRLGLLTPPERTFVVCGPAHAAPVARQLPTLPESNLIVEPSPKGTGPALALAAAIIARLDPDAVIGSFAADHEVAYEDAFVAAVRVAIVAAEDGSLVTIGLPPTRPETGYGYIERTDEPVAGCPEGTAYRAAGFVEKPDQERAEAYVASGRYLWNASMFVWTARALLDELERLQPALRTGVEEIAAAWGGPDQDQIAAEVWANLAETTIDQGVMERAHRIAVVPADLGWSDVGDWHGLGELIQRDLDGNAVRGDLIQSDTRNSVVWSETGRLIALVGLENIAVVDTEDALLVIERGSAQEVRRIVEQLKQLHRTSYQ</sequence>
<evidence type="ECO:0000256" key="7">
    <source>
        <dbReference type="ARBA" id="ARBA00047343"/>
    </source>
</evidence>
<dbReference type="Pfam" id="PF00483">
    <property type="entry name" value="NTP_transferase"/>
    <property type="match status" value="1"/>
</dbReference>
<evidence type="ECO:0000256" key="5">
    <source>
        <dbReference type="ARBA" id="ARBA00022741"/>
    </source>
</evidence>
<keyword evidence="4 10" id="KW-0548">Nucleotidyltransferase</keyword>
<dbReference type="Gene3D" id="3.90.550.10">
    <property type="entry name" value="Spore Coat Polysaccharide Biosynthesis Protein SpsA, Chain A"/>
    <property type="match status" value="1"/>
</dbReference>
<accession>A0A6J4V205</accession>
<dbReference type="Pfam" id="PF22640">
    <property type="entry name" value="ManC_GMP_beta-helix"/>
    <property type="match status" value="1"/>
</dbReference>
<comment type="similarity">
    <text evidence="1">Belongs to the mannose-6-phosphate isomerase type 2 family.</text>
</comment>
<dbReference type="InterPro" id="IPR049577">
    <property type="entry name" value="GMPP_N"/>
</dbReference>
<dbReference type="GO" id="GO:0005525">
    <property type="term" value="F:GTP binding"/>
    <property type="evidence" value="ECO:0007669"/>
    <property type="project" value="UniProtKB-KW"/>
</dbReference>
<name>A0A6J4V205_9BACT</name>
<dbReference type="AlphaFoldDB" id="A0A6J4V205"/>
<dbReference type="SUPFAM" id="SSF159283">
    <property type="entry name" value="Guanosine diphospho-D-mannose pyrophosphorylase/mannose-6-phosphate isomerase linker domain"/>
    <property type="match status" value="1"/>
</dbReference>
<dbReference type="EC" id="2.7.7.13" evidence="2"/>
<dbReference type="InterPro" id="IPR029044">
    <property type="entry name" value="Nucleotide-diphossugar_trans"/>
</dbReference>
<comment type="catalytic activity">
    <reaction evidence="7">
        <text>alpha-D-mannose 1-phosphate + GTP + H(+) = GDP-alpha-D-mannose + diphosphate</text>
        <dbReference type="Rhea" id="RHEA:15229"/>
        <dbReference type="ChEBI" id="CHEBI:15378"/>
        <dbReference type="ChEBI" id="CHEBI:33019"/>
        <dbReference type="ChEBI" id="CHEBI:37565"/>
        <dbReference type="ChEBI" id="CHEBI:57527"/>
        <dbReference type="ChEBI" id="CHEBI:58409"/>
        <dbReference type="EC" id="2.7.7.13"/>
    </reaction>
</comment>
<keyword evidence="5" id="KW-0547">Nucleotide-binding</keyword>
<dbReference type="InterPro" id="IPR054566">
    <property type="entry name" value="ManC/GMP-like_b-helix"/>
</dbReference>
<evidence type="ECO:0000259" key="9">
    <source>
        <dbReference type="Pfam" id="PF22640"/>
    </source>
</evidence>
<evidence type="ECO:0000313" key="10">
    <source>
        <dbReference type="EMBL" id="CAA9566219.1"/>
    </source>
</evidence>
<evidence type="ECO:0000256" key="1">
    <source>
        <dbReference type="ARBA" id="ARBA00006115"/>
    </source>
</evidence>
<feature type="domain" description="Nucleotidyl transferase" evidence="8">
    <location>
        <begin position="19"/>
        <end position="301"/>
    </location>
</feature>
<protein>
    <recommendedName>
        <fullName evidence="2">mannose-1-phosphate guanylyltransferase</fullName>
        <ecNumber evidence="2">2.7.7.13</ecNumber>
    </recommendedName>
</protein>
<dbReference type="InterPro" id="IPR051161">
    <property type="entry name" value="Mannose-6P_isomerase_type2"/>
</dbReference>
<evidence type="ECO:0000256" key="2">
    <source>
        <dbReference type="ARBA" id="ARBA00012387"/>
    </source>
</evidence>
<reference evidence="10" key="1">
    <citation type="submission" date="2020-02" db="EMBL/GenBank/DDBJ databases">
        <authorList>
            <person name="Meier V. D."/>
        </authorList>
    </citation>
    <scope>NUCLEOTIDE SEQUENCE</scope>
    <source>
        <strain evidence="10">AVDCRST_MAG59</strain>
    </source>
</reference>
<dbReference type="PANTHER" id="PTHR46390:SF1">
    <property type="entry name" value="MANNOSE-1-PHOSPHATE GUANYLYLTRANSFERASE"/>
    <property type="match status" value="1"/>
</dbReference>
<gene>
    <name evidence="10" type="ORF">AVDCRST_MAG59-3067</name>
</gene>
<proteinExistence type="inferred from homology"/>
<dbReference type="PANTHER" id="PTHR46390">
    <property type="entry name" value="MANNOSE-1-PHOSPHATE GUANYLYLTRANSFERASE"/>
    <property type="match status" value="1"/>
</dbReference>
<evidence type="ECO:0000256" key="3">
    <source>
        <dbReference type="ARBA" id="ARBA00022679"/>
    </source>
</evidence>
<evidence type="ECO:0000256" key="4">
    <source>
        <dbReference type="ARBA" id="ARBA00022695"/>
    </source>
</evidence>
<keyword evidence="3 10" id="KW-0808">Transferase</keyword>
<dbReference type="GO" id="GO:0004475">
    <property type="term" value="F:mannose-1-phosphate guanylyltransferase (GTP) activity"/>
    <property type="evidence" value="ECO:0007669"/>
    <property type="project" value="UniProtKB-EC"/>
</dbReference>
<evidence type="ECO:0000259" key="8">
    <source>
        <dbReference type="Pfam" id="PF00483"/>
    </source>
</evidence>
<dbReference type="SUPFAM" id="SSF53448">
    <property type="entry name" value="Nucleotide-diphospho-sugar transferases"/>
    <property type="match status" value="1"/>
</dbReference>
<evidence type="ECO:0000256" key="6">
    <source>
        <dbReference type="ARBA" id="ARBA00023134"/>
    </source>
</evidence>
<feature type="domain" description="MannoseP isomerase/GMP-like beta-helix" evidence="9">
    <location>
        <begin position="311"/>
        <end position="364"/>
    </location>
</feature>